<evidence type="ECO:0000256" key="4">
    <source>
        <dbReference type="PROSITE-ProRule" id="PRU01006"/>
    </source>
</evidence>
<dbReference type="GO" id="GO:0012505">
    <property type="term" value="C:endomembrane system"/>
    <property type="evidence" value="ECO:0007669"/>
    <property type="project" value="UniProtKB-SubCell"/>
</dbReference>
<dbReference type="PROSITE" id="PS50236">
    <property type="entry name" value="CHCR"/>
    <property type="match status" value="1"/>
</dbReference>
<reference evidence="7" key="1">
    <citation type="submission" date="2019-07" db="EMBL/GenBank/DDBJ databases">
        <authorList>
            <person name="Palmer J.M."/>
        </authorList>
    </citation>
    <scope>NUCLEOTIDE SEQUENCE</scope>
    <source>
        <strain evidence="7">PC9</strain>
    </source>
</reference>
<dbReference type="Pfam" id="PF00780">
    <property type="entry name" value="CNH"/>
    <property type="match status" value="1"/>
</dbReference>
<organism evidence="7 8">
    <name type="scientific">Pleurotus ostreatus</name>
    <name type="common">Oyster mushroom</name>
    <name type="synonym">White-rot fungus</name>
    <dbReference type="NCBI Taxonomy" id="5322"/>
    <lineage>
        <taxon>Eukaryota</taxon>
        <taxon>Fungi</taxon>
        <taxon>Dikarya</taxon>
        <taxon>Basidiomycota</taxon>
        <taxon>Agaricomycotina</taxon>
        <taxon>Agaricomycetes</taxon>
        <taxon>Agaricomycetidae</taxon>
        <taxon>Agaricales</taxon>
        <taxon>Pleurotineae</taxon>
        <taxon>Pleurotaceae</taxon>
        <taxon>Pleurotus</taxon>
    </lineage>
</organism>
<feature type="compositionally biased region" description="Basic and acidic residues" evidence="5">
    <location>
        <begin position="527"/>
        <end position="540"/>
    </location>
</feature>
<dbReference type="Proteomes" id="UP000623687">
    <property type="component" value="Unassembled WGS sequence"/>
</dbReference>
<dbReference type="InterPro" id="IPR019452">
    <property type="entry name" value="VPS39/TGF_beta_rcpt-assoc_1"/>
</dbReference>
<feature type="repeat" description="CHCR" evidence="4">
    <location>
        <begin position="793"/>
        <end position="953"/>
    </location>
</feature>
<evidence type="ECO:0000313" key="8">
    <source>
        <dbReference type="Proteomes" id="UP000623687"/>
    </source>
</evidence>
<dbReference type="VEuPathDB" id="FungiDB:PC9H_009903"/>
<dbReference type="InterPro" id="IPR019453">
    <property type="entry name" value="VPS39/TGFA1_Znf"/>
</dbReference>
<evidence type="ECO:0000256" key="2">
    <source>
        <dbReference type="ARBA" id="ARBA00023136"/>
    </source>
</evidence>
<dbReference type="InterPro" id="IPR000547">
    <property type="entry name" value="Clathrin_H-chain/VPS_repeat"/>
</dbReference>
<dbReference type="PANTHER" id="PTHR12894">
    <property type="entry name" value="CNH DOMAIN CONTAINING"/>
    <property type="match status" value="1"/>
</dbReference>
<feature type="domain" description="CNH" evidence="6">
    <location>
        <begin position="15"/>
        <end position="359"/>
    </location>
</feature>
<dbReference type="InterPro" id="IPR032914">
    <property type="entry name" value="Vam6/VPS39/TRAP1"/>
</dbReference>
<dbReference type="Pfam" id="PF10366">
    <property type="entry name" value="Vps39_1"/>
    <property type="match status" value="1"/>
</dbReference>
<evidence type="ECO:0000256" key="5">
    <source>
        <dbReference type="SAM" id="MobiDB-lite"/>
    </source>
</evidence>
<name>A0A8H6ZUM0_PLEOS</name>
<evidence type="ECO:0000259" key="6">
    <source>
        <dbReference type="PROSITE" id="PS50219"/>
    </source>
</evidence>
<accession>A0A8H6ZUM0</accession>
<dbReference type="InterPro" id="IPR001180">
    <property type="entry name" value="CNH_dom"/>
</dbReference>
<evidence type="ECO:0000256" key="3">
    <source>
        <dbReference type="ARBA" id="ARBA00038201"/>
    </source>
</evidence>
<feature type="region of interest" description="Disordered" evidence="5">
    <location>
        <begin position="527"/>
        <end position="558"/>
    </location>
</feature>
<dbReference type="GO" id="GO:0000329">
    <property type="term" value="C:fungal-type vacuole membrane"/>
    <property type="evidence" value="ECO:0007669"/>
    <property type="project" value="TreeGrafter"/>
</dbReference>
<sequence>MAPFTTPVPMIQGLKERVDSVTVQGDRIYIGTSIGSLHVYSFDESTIQGAAGDVSTSLVEVKKGLTRRSIDQLGFVKDVNSLVVLSDMAVSLLPVPSLSPPTPLVKAKAAFSFAIHSSVEHSVPAGAESPTGADFSSAHLKTKTIPVMVTQLIVGCRRKLVMYSWRDGEAQEVKEAPLPHSPRVIAFLNSETLSFAYSPTEHAIFSIPTLTATDITHIPNPTASTVVAATGLGMSALTGLTGYMTLGLGAKPKPLTVALGNDEALIVKDNEGIIVGADSKPSRPSSLLWPAPPDDITFIKPYILSVLPAGTVADPRSSPAATSTSTTTTLQIYSSLSLTPTQSLSFPFVPSDTSTTSVAPATSVPQPNATVRLLTSLQPSKAPVFFVTTPVDRAAATAEGSTLWGLTMRPWAEQVDEMVLAGQYRDALGLLKNVDDALLPDKVRTLRLHFLILQHSCTTQPKRITLIRALDAVTLFREGKYDAAIDTFAELNINPAKVVALFPESVAGRLAVPEEGWIQLFGGPPRVDDASSVKSRDSSKQAKGSPVVSDEDKDPDMSNAAKDLLDRVAIPSSGSIRGRLRTGLGAFMPQSAKDDDTASINSKPRASVNDDFRRSVETLVRYLSDHRPKVTAALESVGITPANQSHDTPRLSEVLVEELYALPNAPLSALTPEQLLRFAQIVDTALFKSYIVIRPGLLGPLCRVPNWCEVDEVEEELRARGKFRELIDLFHGKKMHAKALALLRQLSENEEDMQDKLGPSITYLQKLGPEHIEHVFAASRWIFEQDRDLAFDIFTSEDVELPRKDVADHLEKIDPLVCIRFIEYLIEEREEESHQFHDRLAELYLRTTLIAKKRQDTSTLSYEMYSKLLHFIDTTDHFRIDWFYGVISSEDLYEARAILLGRMGRHDQALGLYVYQLHDYIKAEEYCKRVYKPGSETDGVFLTLLRIYLRPTAQLSREHDLLQPALDLIARQSPRLDAAETLQLLPPLVTAQDVGRFLKDTLRAPVFDTQVVRNISKARNDHLSRQLMHLQSKRVKVTDSRICPQCHKRIGNSVIAVHLPRGEVTHYQCRDAFSKKISALRR</sequence>
<evidence type="ECO:0000313" key="7">
    <source>
        <dbReference type="EMBL" id="KAF7424595.1"/>
    </source>
</evidence>
<dbReference type="GO" id="GO:0006914">
    <property type="term" value="P:autophagy"/>
    <property type="evidence" value="ECO:0007669"/>
    <property type="project" value="TreeGrafter"/>
</dbReference>
<dbReference type="PROSITE" id="PS50219">
    <property type="entry name" value="CNH"/>
    <property type="match status" value="1"/>
</dbReference>
<dbReference type="OrthoDB" id="5325112at2759"/>
<comment type="subcellular location">
    <subcellularLocation>
        <location evidence="1">Endomembrane system</location>
        <topology evidence="1">Peripheral membrane protein</topology>
    </subcellularLocation>
</comment>
<dbReference type="RefSeq" id="XP_036628789.1">
    <property type="nucleotide sequence ID" value="XM_036779400.1"/>
</dbReference>
<dbReference type="GO" id="GO:0006886">
    <property type="term" value="P:intracellular protein transport"/>
    <property type="evidence" value="ECO:0007669"/>
    <property type="project" value="UniProtKB-UniRule"/>
</dbReference>
<proteinExistence type="inferred from homology"/>
<dbReference type="PANTHER" id="PTHR12894:SF49">
    <property type="entry name" value="VAM6_VPS39-LIKE PROTEIN"/>
    <property type="match status" value="1"/>
</dbReference>
<gene>
    <name evidence="7" type="primary">VAM6</name>
    <name evidence="7" type="ORF">PC9H_009903</name>
</gene>
<protein>
    <submittedName>
        <fullName evidence="7">Vacuolar morphoproteinsis protein 6</fullName>
    </submittedName>
</protein>
<keyword evidence="8" id="KW-1185">Reference proteome</keyword>
<comment type="caution">
    <text evidence="7">The sequence shown here is derived from an EMBL/GenBank/DDBJ whole genome shotgun (WGS) entry which is preliminary data.</text>
</comment>
<dbReference type="GO" id="GO:0034058">
    <property type="term" value="P:endosomal vesicle fusion"/>
    <property type="evidence" value="ECO:0007669"/>
    <property type="project" value="TreeGrafter"/>
</dbReference>
<dbReference type="AlphaFoldDB" id="A0A8H6ZUM0"/>
<keyword evidence="2" id="KW-0472">Membrane</keyword>
<dbReference type="EMBL" id="JACETU010000007">
    <property type="protein sequence ID" value="KAF7424595.1"/>
    <property type="molecule type" value="Genomic_DNA"/>
</dbReference>
<evidence type="ECO:0000256" key="1">
    <source>
        <dbReference type="ARBA" id="ARBA00004184"/>
    </source>
</evidence>
<feature type="region of interest" description="Disordered" evidence="5">
    <location>
        <begin position="587"/>
        <end position="606"/>
    </location>
</feature>
<dbReference type="Pfam" id="PF10367">
    <property type="entry name" value="zf-Vps39_C"/>
    <property type="match status" value="1"/>
</dbReference>
<comment type="similarity">
    <text evidence="3">Belongs to the VAM6/VPS39 family.</text>
</comment>
<dbReference type="GeneID" id="59379721"/>